<dbReference type="EMBL" id="CABFWN010000004">
    <property type="protein sequence ID" value="VUG18796.1"/>
    <property type="molecule type" value="Genomic_DNA"/>
</dbReference>
<keyword evidence="7" id="KW-0472">Membrane</keyword>
<evidence type="ECO:0000256" key="4">
    <source>
        <dbReference type="ARBA" id="ARBA00022448"/>
    </source>
</evidence>
<comment type="subcellular location">
    <subcellularLocation>
        <location evidence="1">Golgi apparatus membrane</location>
        <topology evidence="1">Peripheral membrane protein</topology>
    </subcellularLocation>
</comment>
<dbReference type="Pfam" id="PF20662">
    <property type="entry name" value="COG4_C"/>
    <property type="match status" value="1"/>
</dbReference>
<sequence>MSKVSGDVFTDEVLRSKLQTIEDGLKNASSANQLRVLEERIEAQKSTVDDELHHFCLEHKTSHESQIRALEMSRIELSYACEKSKQLSEMLAKTSNMSSKITAKVRILDTEASKLQKLKQYVDNVRSLKCAIQEVDESIRHEKWKEAAVAVEIIRKLPDRLLEDEYVKAVVPSTEISDMPTDLLPKWIESLKQTFTKGFEKASDARNAEQITYFFQLFPLIGEQEIGLKCYSKFVCTIISEQSREILKDIQGKSNLKQNFYADILFQFYQTIASIVNQHSPLIKKFYGKDALRPILTRIQAECDLQSGMILDIFLEARKIDEVVDQIQNYSYPKLVDIIYNHSASLNGQLSDGESSTSPNRMSLDHGVRESIDASVSQFVLPSLADIGKLTDELSAMMNHWEMYSKFYAVSWNNSFEKPSLIPGNDTIYPFPLVSSPFLKKISETATVKFDVLCTFAVRRTLEKACEIEEIPALINELSTCVKYLSGLHGYSSRGSSSGSSLQSLIPEDAPISSIVDDMTMSLNVILTETLSTGQLISIKAMMSNVKRIISSDFINVFTEKFNSIALRNNATLLTPKNLLKVQESLTGQKAQLDGEKQGVKGLALPDIPFSGMALVKSINKAISIASEEVGAGAEAGAKALGGYIVALNSISSFAQYLKELADHLVDYLERQGLLIIDDQVYKRTLQEMEEPDVQIQPISVNLKSQKGSKLGPSVQDRIESVIRSLGSDFGDKADEILTARIEYLFDTVIRSNTIEMISEAFPENSYMASSETFSGDANNASERVVTFLEQWNKLVVPYLATLTKQNFRILIRLIVKVVASSLESKIWKMNGNCNELGAASLERDVSLLIIEITRFDYTLRESFVRVTQIIMLMGLDDDEDIDDLQDLDWALTPSERVRARNLRLDRS</sequence>
<name>A0A7D9CZ52_DEKBR</name>
<evidence type="ECO:0000256" key="6">
    <source>
        <dbReference type="ARBA" id="ARBA00023034"/>
    </source>
</evidence>
<dbReference type="Pfam" id="PF08318">
    <property type="entry name" value="COG4_m"/>
    <property type="match status" value="1"/>
</dbReference>
<dbReference type="AlphaFoldDB" id="A0A7D9CZ52"/>
<protein>
    <recommendedName>
        <fullName evidence="3">Conserved oligomeric Golgi complex subunit 4</fullName>
    </recommendedName>
    <alternativeName>
        <fullName evidence="8">Component of oligomeric Golgi complex 4</fullName>
    </alternativeName>
</protein>
<organism evidence="10 11">
    <name type="scientific">Dekkera bruxellensis</name>
    <name type="common">Brettanomyces custersii</name>
    <dbReference type="NCBI Taxonomy" id="5007"/>
    <lineage>
        <taxon>Eukaryota</taxon>
        <taxon>Fungi</taxon>
        <taxon>Dikarya</taxon>
        <taxon>Ascomycota</taxon>
        <taxon>Saccharomycotina</taxon>
        <taxon>Pichiomycetes</taxon>
        <taxon>Pichiales</taxon>
        <taxon>Pichiaceae</taxon>
        <taxon>Brettanomyces</taxon>
    </lineage>
</organism>
<dbReference type="InterPro" id="IPR048684">
    <property type="entry name" value="COG4_C"/>
</dbReference>
<proteinExistence type="inferred from homology"/>
<dbReference type="InterPro" id="IPR048680">
    <property type="entry name" value="COG4_N"/>
</dbReference>
<evidence type="ECO:0000256" key="8">
    <source>
        <dbReference type="ARBA" id="ARBA00031340"/>
    </source>
</evidence>
<evidence type="ECO:0000313" key="10">
    <source>
        <dbReference type="EMBL" id="VUG18796.1"/>
    </source>
</evidence>
<keyword evidence="11" id="KW-1185">Reference proteome</keyword>
<dbReference type="Proteomes" id="UP000478008">
    <property type="component" value="Unassembled WGS sequence"/>
</dbReference>
<dbReference type="PANTHER" id="PTHR24016:SF0">
    <property type="entry name" value="CONSERVED OLIGOMERIC GOLGI COMPLEX SUBUNIT 4"/>
    <property type="match status" value="1"/>
</dbReference>
<dbReference type="InterPro" id="IPR013167">
    <property type="entry name" value="COG4_M"/>
</dbReference>
<keyword evidence="6" id="KW-0333">Golgi apparatus</keyword>
<dbReference type="GO" id="GO:0015031">
    <property type="term" value="P:protein transport"/>
    <property type="evidence" value="ECO:0007669"/>
    <property type="project" value="UniProtKB-KW"/>
</dbReference>
<comment type="similarity">
    <text evidence="2">Belongs to the COG4 family.</text>
</comment>
<dbReference type="Gene3D" id="1.20.58.1970">
    <property type="match status" value="1"/>
</dbReference>
<dbReference type="GO" id="GO:0000139">
    <property type="term" value="C:Golgi membrane"/>
    <property type="evidence" value="ECO:0007669"/>
    <property type="project" value="UniProtKB-SubCell"/>
</dbReference>
<evidence type="ECO:0000259" key="9">
    <source>
        <dbReference type="SMART" id="SM00762"/>
    </source>
</evidence>
<accession>A0A7D9CZ52</accession>
<evidence type="ECO:0000256" key="3">
    <source>
        <dbReference type="ARBA" id="ARBA00020975"/>
    </source>
</evidence>
<dbReference type="Pfam" id="PF20663">
    <property type="entry name" value="COG4_N"/>
    <property type="match status" value="1"/>
</dbReference>
<dbReference type="SMART" id="SM00762">
    <property type="entry name" value="Cog4"/>
    <property type="match status" value="1"/>
</dbReference>
<evidence type="ECO:0000256" key="5">
    <source>
        <dbReference type="ARBA" id="ARBA00022927"/>
    </source>
</evidence>
<keyword evidence="5" id="KW-0653">Protein transport</keyword>
<keyword evidence="4" id="KW-0813">Transport</keyword>
<evidence type="ECO:0000256" key="2">
    <source>
        <dbReference type="ARBA" id="ARBA00009215"/>
    </source>
</evidence>
<dbReference type="PANTHER" id="PTHR24016">
    <property type="entry name" value="CONSERVED OLIGOMERIC GOLGI COMPLEX SUBUNIT 4"/>
    <property type="match status" value="1"/>
</dbReference>
<evidence type="ECO:0000313" key="11">
    <source>
        <dbReference type="Proteomes" id="UP000478008"/>
    </source>
</evidence>
<evidence type="ECO:0000256" key="7">
    <source>
        <dbReference type="ARBA" id="ARBA00023136"/>
    </source>
</evidence>
<feature type="domain" description="COG4 transport protein middle alpha-helical bundle" evidence="9">
    <location>
        <begin position="184"/>
        <end position="563"/>
    </location>
</feature>
<evidence type="ECO:0000256" key="1">
    <source>
        <dbReference type="ARBA" id="ARBA00004395"/>
    </source>
</evidence>
<reference evidence="10 11" key="1">
    <citation type="submission" date="2019-07" db="EMBL/GenBank/DDBJ databases">
        <authorList>
            <person name="Friedrich A."/>
            <person name="Schacherer J."/>
        </authorList>
    </citation>
    <scope>NUCLEOTIDE SEQUENCE [LARGE SCALE GENOMIC DNA]</scope>
</reference>
<gene>
    <name evidence="10" type="ORF">DEBR0S4_02564G</name>
</gene>
<dbReference type="InterPro" id="IPR048682">
    <property type="entry name" value="COG4"/>
</dbReference>